<dbReference type="VEuPathDB" id="FungiDB:CC77DRAFT_403554"/>
<organism evidence="2 3">
    <name type="scientific">Alternaria alternata</name>
    <name type="common">Alternaria rot fungus</name>
    <name type="synonym">Torula alternata</name>
    <dbReference type="NCBI Taxonomy" id="5599"/>
    <lineage>
        <taxon>Eukaryota</taxon>
        <taxon>Fungi</taxon>
        <taxon>Dikarya</taxon>
        <taxon>Ascomycota</taxon>
        <taxon>Pezizomycotina</taxon>
        <taxon>Dothideomycetes</taxon>
        <taxon>Pleosporomycetidae</taxon>
        <taxon>Pleosporales</taxon>
        <taxon>Pleosporineae</taxon>
        <taxon>Pleosporaceae</taxon>
        <taxon>Alternaria</taxon>
        <taxon>Alternaria sect. Alternaria</taxon>
        <taxon>Alternaria alternata complex</taxon>
    </lineage>
</organism>
<keyword evidence="1" id="KW-0175">Coiled coil</keyword>
<evidence type="ECO:0000313" key="3">
    <source>
        <dbReference type="Proteomes" id="UP000291422"/>
    </source>
</evidence>
<dbReference type="EMBL" id="PDXD01000001">
    <property type="protein sequence ID" value="RYN83422.1"/>
    <property type="molecule type" value="Genomic_DNA"/>
</dbReference>
<protein>
    <submittedName>
        <fullName evidence="2">Uncharacterized protein</fullName>
    </submittedName>
</protein>
<evidence type="ECO:0000256" key="1">
    <source>
        <dbReference type="SAM" id="Coils"/>
    </source>
</evidence>
<dbReference type="Proteomes" id="UP000291422">
    <property type="component" value="Unassembled WGS sequence"/>
</dbReference>
<comment type="caution">
    <text evidence="2">The sequence shown here is derived from an EMBL/GenBank/DDBJ whole genome shotgun (WGS) entry which is preliminary data.</text>
</comment>
<feature type="coiled-coil region" evidence="1">
    <location>
        <begin position="109"/>
        <end position="136"/>
    </location>
</feature>
<evidence type="ECO:0000313" key="2">
    <source>
        <dbReference type="EMBL" id="RYN83422.1"/>
    </source>
</evidence>
<name>A0A4V1WT77_ALTAL</name>
<reference evidence="3" key="1">
    <citation type="journal article" date="2019" name="bioRxiv">
        <title>Genomics, evolutionary history and diagnostics of the Alternaria alternata species group including apple and Asian pear pathotypes.</title>
        <authorList>
            <person name="Armitage A.D."/>
            <person name="Cockerton H.M."/>
            <person name="Sreenivasaprasad S."/>
            <person name="Woodhall J.W."/>
            <person name="Lane C.R."/>
            <person name="Harrison R.J."/>
            <person name="Clarkson J.P."/>
        </authorList>
    </citation>
    <scope>NUCLEOTIDE SEQUENCE [LARGE SCALE GENOMIC DNA]</scope>
    <source>
        <strain evidence="3">FERA 1177</strain>
    </source>
</reference>
<dbReference type="AlphaFoldDB" id="A0A4V1WT77"/>
<proteinExistence type="predicted"/>
<sequence length="281" mass="32318">MNANTDTDGLLKALQKLDETGRGLSVEYLPTDKVKYVLLLLLRERDAMPALQNQLLPHISQATRPLFLQQPLAVCQKRVGSAATPNDNKRTKTDADLIQDTSESSAQVVVKKEQEIIDIASEIEEAEAETNDQREADEAPKPLHISMYLHVLDKSGQVTLKNFGDLSLFVQTELKRCYEGTWAMNITRTQRYAMFTLTPERYMTEPYCIRNLVIGTRRRERRRYIQGDDELKERADDGCIDARKPCAHFMRYQGRCVILLVPLPEAVRRSMDWREIGYWVL</sequence>
<gene>
    <name evidence="2" type="ORF">AA0117_g1579</name>
</gene>
<accession>A0A4V1WT77</accession>